<name>A0ABR2QW16_9ROSI</name>
<protein>
    <submittedName>
        <fullName evidence="2">Uncharacterized protein</fullName>
    </submittedName>
</protein>
<feature type="compositionally biased region" description="Polar residues" evidence="1">
    <location>
        <begin position="15"/>
        <end position="29"/>
    </location>
</feature>
<gene>
    <name evidence="2" type="ORF">V6N11_042263</name>
</gene>
<evidence type="ECO:0000256" key="1">
    <source>
        <dbReference type="SAM" id="MobiDB-lite"/>
    </source>
</evidence>
<keyword evidence="3" id="KW-1185">Reference proteome</keyword>
<proteinExistence type="predicted"/>
<comment type="caution">
    <text evidence="2">The sequence shown here is derived from an EMBL/GenBank/DDBJ whole genome shotgun (WGS) entry which is preliminary data.</text>
</comment>
<accession>A0ABR2QW16</accession>
<evidence type="ECO:0000313" key="2">
    <source>
        <dbReference type="EMBL" id="KAK9004808.1"/>
    </source>
</evidence>
<evidence type="ECO:0000313" key="3">
    <source>
        <dbReference type="Proteomes" id="UP001396334"/>
    </source>
</evidence>
<feature type="region of interest" description="Disordered" evidence="1">
    <location>
        <begin position="15"/>
        <end position="37"/>
    </location>
</feature>
<dbReference type="Proteomes" id="UP001396334">
    <property type="component" value="Unassembled WGS sequence"/>
</dbReference>
<sequence length="85" mass="9343">MVGRWPVVETGIDPTTSVSALENPSSLRSQKPVLDGREPERRFGVSEINQIPEPLKILGGRGAYKPSTSKIKLSRLSSRLQLESL</sequence>
<reference evidence="2 3" key="1">
    <citation type="journal article" date="2024" name="G3 (Bethesda)">
        <title>Genome assembly of Hibiscus sabdariffa L. provides insights into metabolisms of medicinal natural products.</title>
        <authorList>
            <person name="Kim T."/>
        </authorList>
    </citation>
    <scope>NUCLEOTIDE SEQUENCE [LARGE SCALE GENOMIC DNA]</scope>
    <source>
        <strain evidence="2">TK-2024</strain>
        <tissue evidence="2">Old leaves</tissue>
    </source>
</reference>
<dbReference type="EMBL" id="JBBPBN010000030">
    <property type="protein sequence ID" value="KAK9004808.1"/>
    <property type="molecule type" value="Genomic_DNA"/>
</dbReference>
<organism evidence="2 3">
    <name type="scientific">Hibiscus sabdariffa</name>
    <name type="common">roselle</name>
    <dbReference type="NCBI Taxonomy" id="183260"/>
    <lineage>
        <taxon>Eukaryota</taxon>
        <taxon>Viridiplantae</taxon>
        <taxon>Streptophyta</taxon>
        <taxon>Embryophyta</taxon>
        <taxon>Tracheophyta</taxon>
        <taxon>Spermatophyta</taxon>
        <taxon>Magnoliopsida</taxon>
        <taxon>eudicotyledons</taxon>
        <taxon>Gunneridae</taxon>
        <taxon>Pentapetalae</taxon>
        <taxon>rosids</taxon>
        <taxon>malvids</taxon>
        <taxon>Malvales</taxon>
        <taxon>Malvaceae</taxon>
        <taxon>Malvoideae</taxon>
        <taxon>Hibiscus</taxon>
    </lineage>
</organism>